<dbReference type="GeneID" id="8778031"/>
<gene>
    <name evidence="1" type="ordered locus">Ferp_0530</name>
</gene>
<organism evidence="1 2">
    <name type="scientific">Ferroglobus placidus (strain DSM 10642 / AEDII12DO)</name>
    <dbReference type="NCBI Taxonomy" id="589924"/>
    <lineage>
        <taxon>Archaea</taxon>
        <taxon>Methanobacteriati</taxon>
        <taxon>Methanobacteriota</taxon>
        <taxon>Archaeoglobi</taxon>
        <taxon>Archaeoglobales</taxon>
        <taxon>Archaeoglobaceae</taxon>
        <taxon>Ferroglobus</taxon>
    </lineage>
</organism>
<evidence type="ECO:0000313" key="1">
    <source>
        <dbReference type="EMBL" id="ADC64704.1"/>
    </source>
</evidence>
<sequence>MTLVGEERVRKFVIVQFYDSEMEDTPFLVETDLTEEELSEQVEEIIKRYEEEEFYDWSYDDIVEELKKRGVIRVIPADFYRIYA</sequence>
<dbReference type="AlphaFoldDB" id="D3S371"/>
<dbReference type="Proteomes" id="UP000002613">
    <property type="component" value="Chromosome"/>
</dbReference>
<reference evidence="1 2" key="2">
    <citation type="journal article" date="2011" name="Stand. Genomic Sci.">
        <title>Complete genome sequence of Ferroglobus placidus AEDII12DO.</title>
        <authorList>
            <person name="Anderson I."/>
            <person name="Risso C."/>
            <person name="Holmes D."/>
            <person name="Lucas S."/>
            <person name="Copeland A."/>
            <person name="Lapidus A."/>
            <person name="Cheng J.F."/>
            <person name="Bruce D."/>
            <person name="Goodwin L."/>
            <person name="Pitluck S."/>
            <person name="Saunders E."/>
            <person name="Brettin T."/>
            <person name="Detter J.C."/>
            <person name="Han C."/>
            <person name="Tapia R."/>
            <person name="Larimer F."/>
            <person name="Land M."/>
            <person name="Hauser L."/>
            <person name="Woyke T."/>
            <person name="Lovley D."/>
            <person name="Kyrpides N."/>
            <person name="Ivanova N."/>
        </authorList>
    </citation>
    <scope>NUCLEOTIDE SEQUENCE [LARGE SCALE GENOMIC DNA]</scope>
    <source>
        <strain evidence="2">DSM 10642 / AEDII12DO</strain>
    </source>
</reference>
<accession>D3S371</accession>
<dbReference type="RefSeq" id="WP_012965050.1">
    <property type="nucleotide sequence ID" value="NC_013849.1"/>
</dbReference>
<evidence type="ECO:0000313" key="2">
    <source>
        <dbReference type="Proteomes" id="UP000002613"/>
    </source>
</evidence>
<keyword evidence="2" id="KW-1185">Reference proteome</keyword>
<protein>
    <submittedName>
        <fullName evidence="1">Uncharacterized protein</fullName>
    </submittedName>
</protein>
<name>D3S371_FERPA</name>
<reference evidence="2" key="1">
    <citation type="submission" date="2010-02" db="EMBL/GenBank/DDBJ databases">
        <title>Complete sequence of Ferroglobus placidus DSM 10642.</title>
        <authorList>
            <consortium name="US DOE Joint Genome Institute"/>
            <person name="Lucas S."/>
            <person name="Copeland A."/>
            <person name="Lapidus A."/>
            <person name="Cheng J.-F."/>
            <person name="Bruce D."/>
            <person name="Goodwin L."/>
            <person name="Pitluck S."/>
            <person name="Saunders E."/>
            <person name="Brettin T."/>
            <person name="Detter J.C."/>
            <person name="Han C."/>
            <person name="Tapia R."/>
            <person name="Larimer F."/>
            <person name="Land M."/>
            <person name="Hauser L."/>
            <person name="Kyrpides N."/>
            <person name="Ivanova N."/>
            <person name="Holmes D."/>
            <person name="Lovley D."/>
            <person name="Kyrpides N."/>
            <person name="Anderson I.J."/>
            <person name="Woyke T."/>
        </authorList>
    </citation>
    <scope>NUCLEOTIDE SEQUENCE [LARGE SCALE GENOMIC DNA]</scope>
    <source>
        <strain evidence="2">DSM 10642 / AEDII12DO</strain>
    </source>
</reference>
<proteinExistence type="predicted"/>
<dbReference type="STRING" id="589924.Ferp_0530"/>
<dbReference type="PaxDb" id="589924-Ferp_0530"/>
<dbReference type="KEGG" id="fpl:Ferp_0530"/>
<dbReference type="EMBL" id="CP001899">
    <property type="protein sequence ID" value="ADC64704.1"/>
    <property type="molecule type" value="Genomic_DNA"/>
</dbReference>
<dbReference type="HOGENOM" id="CLU_2565563_0_0_2"/>